<protein>
    <recommendedName>
        <fullName evidence="3">Urease accessory protein UreF</fullName>
    </recommendedName>
</protein>
<keyword evidence="3" id="KW-0963">Cytoplasm</keyword>
<dbReference type="GO" id="GO:0005737">
    <property type="term" value="C:cytoplasm"/>
    <property type="evidence" value="ECO:0007669"/>
    <property type="project" value="UniProtKB-SubCell"/>
</dbReference>
<evidence type="ECO:0000256" key="2">
    <source>
        <dbReference type="ARBA" id="ARBA00023186"/>
    </source>
</evidence>
<dbReference type="KEGG" id="azq:G3580_07010"/>
<accession>A0A6C1B1H4</accession>
<comment type="subcellular location">
    <subcellularLocation>
        <location evidence="3">Cytoplasm</location>
    </subcellularLocation>
</comment>
<dbReference type="GO" id="GO:0016151">
    <property type="term" value="F:nickel cation binding"/>
    <property type="evidence" value="ECO:0007669"/>
    <property type="project" value="UniProtKB-UniRule"/>
</dbReference>
<evidence type="ECO:0000313" key="4">
    <source>
        <dbReference type="EMBL" id="QID17417.1"/>
    </source>
</evidence>
<dbReference type="AlphaFoldDB" id="A0A6C1B1H4"/>
<evidence type="ECO:0000313" key="5">
    <source>
        <dbReference type="Proteomes" id="UP000501991"/>
    </source>
</evidence>
<keyword evidence="2 3" id="KW-0143">Chaperone</keyword>
<dbReference type="Gene3D" id="1.10.4190.10">
    <property type="entry name" value="Urease accessory protein UreF"/>
    <property type="match status" value="1"/>
</dbReference>
<comment type="function">
    <text evidence="3">Required for maturation of urease via the functional incorporation of the urease nickel metallocenter.</text>
</comment>
<dbReference type="Pfam" id="PF01730">
    <property type="entry name" value="UreF"/>
    <property type="match status" value="1"/>
</dbReference>
<evidence type="ECO:0000256" key="1">
    <source>
        <dbReference type="ARBA" id="ARBA00022988"/>
    </source>
</evidence>
<keyword evidence="1 3" id="KW-0996">Nickel insertion</keyword>
<dbReference type="PANTHER" id="PTHR33620">
    <property type="entry name" value="UREASE ACCESSORY PROTEIN F"/>
    <property type="match status" value="1"/>
</dbReference>
<dbReference type="Proteomes" id="UP000501991">
    <property type="component" value="Chromosome"/>
</dbReference>
<evidence type="ECO:0000256" key="3">
    <source>
        <dbReference type="HAMAP-Rule" id="MF_01385"/>
    </source>
</evidence>
<comment type="subunit">
    <text evidence="3">UreD, UreF and UreG form a complex that acts as a GTP-hydrolysis-dependent molecular chaperone, activating the urease apoprotein by helping to assemble the nickel containing metallocenter of UreC. The UreE protein probably delivers the nickel.</text>
</comment>
<gene>
    <name evidence="3" type="primary">ureF</name>
    <name evidence="4" type="ORF">G3580_07010</name>
</gene>
<comment type="similarity">
    <text evidence="3">Belongs to the UreF family.</text>
</comment>
<sequence>MSLPLVRLLQLTTPALPVGAYTYSQGLEWAIDSGRIADEASAGDWIGDVMTHSLGRFELPLLAALMRAWPAADRAEVARLNEDFLASRETRELRAETVQMGYSLTRLLLELDRFTAIAGAAEALRGVDTPAFPTAWSAAACAWRIAPAEALPAYAWAWLENQVMAAIKAVPLGQSAGQRLLAALGERIPELADAAATLPEADWSNFTPALAIASCRHETQYSRLFRS</sequence>
<dbReference type="EMBL" id="CP048836">
    <property type="protein sequence ID" value="QID17417.1"/>
    <property type="molecule type" value="Genomic_DNA"/>
</dbReference>
<dbReference type="PIRSF" id="PIRSF009467">
    <property type="entry name" value="Ureas_acces_UreF"/>
    <property type="match status" value="1"/>
</dbReference>
<organism evidence="4 5">
    <name type="scientific">Nitrogeniibacter mangrovi</name>
    <dbReference type="NCBI Taxonomy" id="2016596"/>
    <lineage>
        <taxon>Bacteria</taxon>
        <taxon>Pseudomonadati</taxon>
        <taxon>Pseudomonadota</taxon>
        <taxon>Betaproteobacteria</taxon>
        <taxon>Rhodocyclales</taxon>
        <taxon>Zoogloeaceae</taxon>
        <taxon>Nitrogeniibacter</taxon>
    </lineage>
</organism>
<dbReference type="HAMAP" id="MF_01385">
    <property type="entry name" value="UreF"/>
    <property type="match status" value="1"/>
</dbReference>
<reference evidence="4 5" key="1">
    <citation type="submission" date="2020-02" db="EMBL/GenBank/DDBJ databases">
        <title>Nitrogenibacter mangrovi gen. nov., sp. nov. isolated from mangrove sediment, a denitrifying betaproteobacterium.</title>
        <authorList>
            <person name="Liao H."/>
            <person name="Tian Y."/>
        </authorList>
    </citation>
    <scope>NUCLEOTIDE SEQUENCE [LARGE SCALE GENOMIC DNA]</scope>
    <source>
        <strain evidence="4 5">M9-3-2</strain>
    </source>
</reference>
<keyword evidence="5" id="KW-1185">Reference proteome</keyword>
<dbReference type="InterPro" id="IPR038277">
    <property type="entry name" value="UreF_sf"/>
</dbReference>
<dbReference type="RefSeq" id="WP_173764581.1">
    <property type="nucleotide sequence ID" value="NZ_CP048836.1"/>
</dbReference>
<dbReference type="PANTHER" id="PTHR33620:SF1">
    <property type="entry name" value="UREASE ACCESSORY PROTEIN F"/>
    <property type="match status" value="1"/>
</dbReference>
<dbReference type="InterPro" id="IPR002639">
    <property type="entry name" value="UreF"/>
</dbReference>
<name>A0A6C1B1H4_9RHOO</name>
<proteinExistence type="inferred from homology"/>